<keyword evidence="3" id="KW-1185">Reference proteome</keyword>
<feature type="compositionally biased region" description="Basic and acidic residues" evidence="1">
    <location>
        <begin position="1"/>
        <end position="11"/>
    </location>
</feature>
<dbReference type="EMBL" id="JACIDB010000010">
    <property type="protein sequence ID" value="MBB3877001.1"/>
    <property type="molecule type" value="Genomic_DNA"/>
</dbReference>
<comment type="caution">
    <text evidence="2">The sequence shown here is derived from an EMBL/GenBank/DDBJ whole genome shotgun (WGS) entry which is preliminary data.</text>
</comment>
<proteinExistence type="predicted"/>
<evidence type="ECO:0000313" key="3">
    <source>
        <dbReference type="Proteomes" id="UP000528945"/>
    </source>
</evidence>
<dbReference type="RefSeq" id="WP_147036672.1">
    <property type="nucleotide sequence ID" value="NZ_JACIDB010000010.1"/>
</dbReference>
<feature type="region of interest" description="Disordered" evidence="1">
    <location>
        <begin position="143"/>
        <end position="172"/>
    </location>
</feature>
<evidence type="ECO:0000313" key="2">
    <source>
        <dbReference type="EMBL" id="MBB3877001.1"/>
    </source>
</evidence>
<name>A0AAW3TWX9_9SPHN</name>
<feature type="compositionally biased region" description="Basic and acidic residues" evidence="1">
    <location>
        <begin position="158"/>
        <end position="172"/>
    </location>
</feature>
<evidence type="ECO:0000256" key="1">
    <source>
        <dbReference type="SAM" id="MobiDB-lite"/>
    </source>
</evidence>
<feature type="compositionally biased region" description="Basic residues" evidence="1">
    <location>
        <begin position="147"/>
        <end position="156"/>
    </location>
</feature>
<reference evidence="2 3" key="1">
    <citation type="submission" date="2020-08" db="EMBL/GenBank/DDBJ databases">
        <title>Genomic Encyclopedia of Type Strains, Phase IV (KMG-IV): sequencing the most valuable type-strain genomes for metagenomic binning, comparative biology and taxonomic classification.</title>
        <authorList>
            <person name="Goeker M."/>
        </authorList>
    </citation>
    <scope>NUCLEOTIDE SEQUENCE [LARGE SCALE GENOMIC DNA]</scope>
    <source>
        <strain evidence="2 3">DSM 15581</strain>
    </source>
</reference>
<protein>
    <submittedName>
        <fullName evidence="2">Septal ring factor EnvC (AmiA/AmiB activator)</fullName>
    </submittedName>
</protein>
<organism evidence="2 3">
    <name type="scientific">Sphingomonas aquatilis</name>
    <dbReference type="NCBI Taxonomy" id="93063"/>
    <lineage>
        <taxon>Bacteria</taxon>
        <taxon>Pseudomonadati</taxon>
        <taxon>Pseudomonadota</taxon>
        <taxon>Alphaproteobacteria</taxon>
        <taxon>Sphingomonadales</taxon>
        <taxon>Sphingomonadaceae</taxon>
        <taxon>Sphingomonas</taxon>
    </lineage>
</organism>
<accession>A0AAW3TWX9</accession>
<sequence length="172" mass="19846">MPRNNERDPAKRPSGKSKVTRLPVAPESLRPSYANRKETSRKAATAILQAIFDAGMPFNKQSWIKKKNELNEQCDWRTTYARHLADLFEGHRRPTADVPLSRELKKKDVEISKLLAAVRERNTTIAKLEERINQLEWDNNRMSRGTRERRRRKLAQGRHSESADKGSEAIAT</sequence>
<gene>
    <name evidence="2" type="ORF">GGR47_003269</name>
</gene>
<dbReference type="AlphaFoldDB" id="A0AAW3TWX9"/>
<feature type="region of interest" description="Disordered" evidence="1">
    <location>
        <begin position="1"/>
        <end position="38"/>
    </location>
</feature>
<dbReference type="Proteomes" id="UP000528945">
    <property type="component" value="Unassembled WGS sequence"/>
</dbReference>